<organism evidence="4 5">
    <name type="scientific">Aeromonas hydrophila subsp. hydrophila (strain ATCC 7966 / DSM 30187 / BCRC 13018 / CCUG 14551 / JCM 1027 / KCTC 2358 / NCIMB 9240 / NCTC 8049)</name>
    <dbReference type="NCBI Taxonomy" id="380703"/>
    <lineage>
        <taxon>Bacteria</taxon>
        <taxon>Pseudomonadati</taxon>
        <taxon>Pseudomonadota</taxon>
        <taxon>Gammaproteobacteria</taxon>
        <taxon>Aeromonadales</taxon>
        <taxon>Aeromonadaceae</taxon>
        <taxon>Aeromonas</taxon>
    </lineage>
</organism>
<keyword evidence="2" id="KW-0472">Membrane</keyword>
<dbReference type="Proteomes" id="UP000000756">
    <property type="component" value="Chromosome"/>
</dbReference>
<proteinExistence type="predicted"/>
<dbReference type="GO" id="GO:0006265">
    <property type="term" value="P:DNA topological change"/>
    <property type="evidence" value="ECO:0007669"/>
    <property type="project" value="InterPro"/>
</dbReference>
<dbReference type="STRING" id="380703.AHA_2720"/>
<dbReference type="SUPFAM" id="SSF57783">
    <property type="entry name" value="Zinc beta-ribbon"/>
    <property type="match status" value="1"/>
</dbReference>
<keyword evidence="4" id="KW-0238">DNA-binding</keyword>
<dbReference type="PROSITE" id="PS50965">
    <property type="entry name" value="NERD"/>
    <property type="match status" value="1"/>
</dbReference>
<dbReference type="Gene3D" id="3.30.65.10">
    <property type="entry name" value="Bacterial Topoisomerase I, domain 1"/>
    <property type="match status" value="1"/>
</dbReference>
<dbReference type="HOGENOM" id="CLU_068011_2_0_6"/>
<evidence type="ECO:0000259" key="3">
    <source>
        <dbReference type="PROSITE" id="PS50965"/>
    </source>
</evidence>
<dbReference type="InterPro" id="IPR013498">
    <property type="entry name" value="Topo_IA_Znf"/>
</dbReference>
<keyword evidence="2" id="KW-1133">Transmembrane helix</keyword>
<evidence type="ECO:0000313" key="5">
    <source>
        <dbReference type="Proteomes" id="UP000000756"/>
    </source>
</evidence>
<evidence type="ECO:0000256" key="2">
    <source>
        <dbReference type="SAM" id="Phobius"/>
    </source>
</evidence>
<evidence type="ECO:0000256" key="1">
    <source>
        <dbReference type="SAM" id="MobiDB-lite"/>
    </source>
</evidence>
<keyword evidence="5" id="KW-1185">Reference proteome</keyword>
<dbReference type="Pfam" id="PF08378">
    <property type="entry name" value="NERD"/>
    <property type="match status" value="1"/>
</dbReference>
<dbReference type="GO" id="GO:0003677">
    <property type="term" value="F:DNA binding"/>
    <property type="evidence" value="ECO:0007669"/>
    <property type="project" value="UniProtKB-KW"/>
</dbReference>
<feature type="transmembrane region" description="Helical" evidence="2">
    <location>
        <begin position="35"/>
        <end position="56"/>
    </location>
</feature>
<dbReference type="AlphaFoldDB" id="A0KLS7"/>
<feature type="region of interest" description="Disordered" evidence="1">
    <location>
        <begin position="240"/>
        <end position="274"/>
    </location>
</feature>
<protein>
    <submittedName>
        <fullName evidence="4">DNA-binding protein</fullName>
    </submittedName>
</protein>
<dbReference type="InterPro" id="IPR011528">
    <property type="entry name" value="NERD"/>
</dbReference>
<name>A0KLS7_AERHH</name>
<dbReference type="KEGG" id="aha:AHA_2720"/>
<reference evidence="4 5" key="1">
    <citation type="journal article" date="2006" name="J. Bacteriol.">
        <title>Genome sequence of Aeromonas hydrophila ATCC 7966T: jack of all trades.</title>
        <authorList>
            <person name="Seshadri R."/>
            <person name="Joseph S.W."/>
            <person name="Chopra A.K."/>
            <person name="Sha J."/>
            <person name="Shaw J."/>
            <person name="Graf J."/>
            <person name="Haft D."/>
            <person name="Wu M."/>
            <person name="Ren Q."/>
            <person name="Rosovitz M.J."/>
            <person name="Madupu R."/>
            <person name="Tallon L."/>
            <person name="Kim M."/>
            <person name="Jin S."/>
            <person name="Vuong H."/>
            <person name="Stine O.C."/>
            <person name="Ali A."/>
            <person name="Horneman A.J."/>
            <person name="Heidelberg J.F."/>
        </authorList>
    </citation>
    <scope>NUCLEOTIDE SEQUENCE [LARGE SCALE GENOMIC DNA]</scope>
    <source>
        <strain evidence="5">ATCC 7966 / DSM 30187 / BCRC 13018 / CCUG 14551 / JCM 1027 / KCTC 2358 / NCIMB 9240 / NCTC 8049</strain>
    </source>
</reference>
<dbReference type="eggNOG" id="COG0551">
    <property type="taxonomic scope" value="Bacteria"/>
</dbReference>
<accession>A0KLS7</accession>
<dbReference type="EnsemblBacteria" id="ABK36665">
    <property type="protein sequence ID" value="ABK36665"/>
    <property type="gene ID" value="AHA_2720"/>
</dbReference>
<gene>
    <name evidence="4" type="ordered locus">AHA_2720</name>
</gene>
<sequence>MAPILWCHTRLTPIRVPRRQGEASGARRDHMDVTALMAALLNQFWFLLPLLLLVTIAKSPWFKGMIGEWLLNLSIRLFLDRQEYHLLSNVTLPLEQGSTQIDQVLVSRFGVFVIETKNMKGWIFGDPRHKRWTQQLFRHRHGFQNPLHQNYLHLMTLKSLLGLADHQLHSIVYFIGDCTFKTPMPENVMRRGLVSYIKSKTTPVLSTADVVRIVDTIQQGRLTASWQTHRQHVTQLKARHAGPSANHVSTRAPVRQSVANPPSQSVLPPDNPPPLCPRCGNTMVLRTATRGENKGNQFWGCSGFPKCRGVTLLHSQSP</sequence>
<dbReference type="GO" id="GO:0005694">
    <property type="term" value="C:chromosome"/>
    <property type="evidence" value="ECO:0007669"/>
    <property type="project" value="InterPro"/>
</dbReference>
<keyword evidence="2" id="KW-0812">Transmembrane</keyword>
<dbReference type="OrthoDB" id="5782056at2"/>
<feature type="domain" description="NERD" evidence="3">
    <location>
        <begin position="63"/>
        <end position="180"/>
    </location>
</feature>
<dbReference type="Pfam" id="PF01396">
    <property type="entry name" value="Zn_ribbon_Top1"/>
    <property type="match status" value="1"/>
</dbReference>
<dbReference type="GO" id="GO:0003916">
    <property type="term" value="F:DNA topoisomerase activity"/>
    <property type="evidence" value="ECO:0007669"/>
    <property type="project" value="InterPro"/>
</dbReference>
<dbReference type="EMBL" id="CP000462">
    <property type="protein sequence ID" value="ABK36665.1"/>
    <property type="molecule type" value="Genomic_DNA"/>
</dbReference>
<evidence type="ECO:0000313" key="4">
    <source>
        <dbReference type="EMBL" id="ABK36665.1"/>
    </source>
</evidence>